<reference evidence="1 2" key="1">
    <citation type="submission" date="2018-08" db="EMBL/GenBank/DDBJ databases">
        <title>A genome reference for cultivated species of the human gut microbiota.</title>
        <authorList>
            <person name="Zou Y."/>
            <person name="Xue W."/>
            <person name="Luo G."/>
        </authorList>
    </citation>
    <scope>NUCLEOTIDE SEQUENCE [LARGE SCALE GENOMIC DNA]</scope>
    <source>
        <strain evidence="1 2">AM22-1</strain>
    </source>
</reference>
<organism evidence="1 2">
    <name type="scientific">Segatella copri</name>
    <dbReference type="NCBI Taxonomy" id="165179"/>
    <lineage>
        <taxon>Bacteria</taxon>
        <taxon>Pseudomonadati</taxon>
        <taxon>Bacteroidota</taxon>
        <taxon>Bacteroidia</taxon>
        <taxon>Bacteroidales</taxon>
        <taxon>Prevotellaceae</taxon>
        <taxon>Segatella</taxon>
    </lineage>
</organism>
<comment type="caution">
    <text evidence="1">The sequence shown here is derived from an EMBL/GenBank/DDBJ whole genome shotgun (WGS) entry which is preliminary data.</text>
</comment>
<dbReference type="Proteomes" id="UP000286501">
    <property type="component" value="Unassembled WGS sequence"/>
</dbReference>
<dbReference type="AlphaFoldDB" id="A0A3R6E2N5"/>
<protein>
    <submittedName>
        <fullName evidence="1">Uncharacterized protein</fullName>
    </submittedName>
</protein>
<sequence length="134" mass="15894">MNRIEAKEFYPFLQAFAEGKIIETRRKPSAIKGTSVPNNWTEMTEIEFWNNTEYRIKPESTYRPFKDAEECWAEMQKHQPFGWVKDKDTQKFLVCKALGKLFFIGIEDKPYNYKEVLRDYTFADGTPFGVEVEE</sequence>
<evidence type="ECO:0000313" key="1">
    <source>
        <dbReference type="EMBL" id="RHG63715.1"/>
    </source>
</evidence>
<proteinExistence type="predicted"/>
<accession>A0A3R6E2N5</accession>
<name>A0A3R6E2N5_9BACT</name>
<dbReference type="RefSeq" id="WP_118201415.1">
    <property type="nucleotide sequence ID" value="NZ_JBALKV010000001.1"/>
</dbReference>
<gene>
    <name evidence="1" type="ORF">DW250_12370</name>
</gene>
<evidence type="ECO:0000313" key="2">
    <source>
        <dbReference type="Proteomes" id="UP000286501"/>
    </source>
</evidence>
<dbReference type="EMBL" id="QRIN01000060">
    <property type="protein sequence ID" value="RHG63715.1"/>
    <property type="molecule type" value="Genomic_DNA"/>
</dbReference>